<dbReference type="AlphaFoldDB" id="A0A0A9G146"/>
<reference evidence="2" key="2">
    <citation type="journal article" date="2015" name="Data Brief">
        <title>Shoot transcriptome of the giant reed, Arundo donax.</title>
        <authorList>
            <person name="Barrero R.A."/>
            <person name="Guerrero F.D."/>
            <person name="Moolhuijzen P."/>
            <person name="Goolsby J.A."/>
            <person name="Tidwell J."/>
            <person name="Bellgard S.E."/>
            <person name="Bellgard M.I."/>
        </authorList>
    </citation>
    <scope>NUCLEOTIDE SEQUENCE</scope>
    <source>
        <tissue evidence="2">Shoot tissue taken approximately 20 cm above the soil surface</tissue>
    </source>
</reference>
<organism evidence="2">
    <name type="scientific">Arundo donax</name>
    <name type="common">Giant reed</name>
    <name type="synonym">Donax arundinaceus</name>
    <dbReference type="NCBI Taxonomy" id="35708"/>
    <lineage>
        <taxon>Eukaryota</taxon>
        <taxon>Viridiplantae</taxon>
        <taxon>Streptophyta</taxon>
        <taxon>Embryophyta</taxon>
        <taxon>Tracheophyta</taxon>
        <taxon>Spermatophyta</taxon>
        <taxon>Magnoliopsida</taxon>
        <taxon>Liliopsida</taxon>
        <taxon>Poales</taxon>
        <taxon>Poaceae</taxon>
        <taxon>PACMAD clade</taxon>
        <taxon>Arundinoideae</taxon>
        <taxon>Arundineae</taxon>
        <taxon>Arundo</taxon>
    </lineage>
</organism>
<proteinExistence type="predicted"/>
<feature type="region of interest" description="Disordered" evidence="1">
    <location>
        <begin position="21"/>
        <end position="63"/>
    </location>
</feature>
<name>A0A0A9G146_ARUDO</name>
<sequence>MALSVARIDLPALPPTAASTVAASKSVRIHHSQTQTKARSIHRHHAAAQTLQDRGDKQCPVPSCSRSKVVRVWSL</sequence>
<reference evidence="2" key="1">
    <citation type="submission" date="2014-09" db="EMBL/GenBank/DDBJ databases">
        <authorList>
            <person name="Magalhaes I.L.F."/>
            <person name="Oliveira U."/>
            <person name="Santos F.R."/>
            <person name="Vidigal T.H.D.A."/>
            <person name="Brescovit A.D."/>
            <person name="Santos A.J."/>
        </authorList>
    </citation>
    <scope>NUCLEOTIDE SEQUENCE</scope>
    <source>
        <tissue evidence="2">Shoot tissue taken approximately 20 cm above the soil surface</tissue>
    </source>
</reference>
<accession>A0A0A9G146</accession>
<protein>
    <submittedName>
        <fullName evidence="2">Uncharacterized protein</fullName>
    </submittedName>
</protein>
<dbReference type="EMBL" id="GBRH01179081">
    <property type="protein sequence ID" value="JAE18815.1"/>
    <property type="molecule type" value="Transcribed_RNA"/>
</dbReference>
<evidence type="ECO:0000256" key="1">
    <source>
        <dbReference type="SAM" id="MobiDB-lite"/>
    </source>
</evidence>
<evidence type="ECO:0000313" key="2">
    <source>
        <dbReference type="EMBL" id="JAE18815.1"/>
    </source>
</evidence>